<feature type="compositionally biased region" description="Polar residues" evidence="2">
    <location>
        <begin position="407"/>
        <end position="428"/>
    </location>
</feature>
<feature type="region of interest" description="Disordered" evidence="2">
    <location>
        <begin position="160"/>
        <end position="220"/>
    </location>
</feature>
<dbReference type="Proteomes" id="UP000708148">
    <property type="component" value="Unassembled WGS sequence"/>
</dbReference>
<keyword evidence="1" id="KW-0862">Zinc</keyword>
<dbReference type="PROSITE" id="PS50103">
    <property type="entry name" value="ZF_C3H1"/>
    <property type="match status" value="2"/>
</dbReference>
<evidence type="ECO:0000313" key="4">
    <source>
        <dbReference type="EMBL" id="CAD7703634.1"/>
    </source>
</evidence>
<dbReference type="PANTHER" id="PTHR46156:SF1">
    <property type="entry name" value="ZINC FINGER CCCH DOMAIN-CONTAINING PROTEIN 3"/>
    <property type="match status" value="1"/>
</dbReference>
<feature type="domain" description="C3H1-type" evidence="3">
    <location>
        <begin position="669"/>
        <end position="696"/>
    </location>
</feature>
<dbReference type="EMBL" id="CAJHUC010002335">
    <property type="protein sequence ID" value="CAD7703634.1"/>
    <property type="molecule type" value="Genomic_DNA"/>
</dbReference>
<feature type="region of interest" description="Disordered" evidence="2">
    <location>
        <begin position="20"/>
        <end position="46"/>
    </location>
</feature>
<feature type="region of interest" description="Disordered" evidence="2">
    <location>
        <begin position="61"/>
        <end position="88"/>
    </location>
</feature>
<gene>
    <name evidence="4" type="ORF">OSTQU699_LOCUS8991</name>
</gene>
<dbReference type="AlphaFoldDB" id="A0A8S1J7H4"/>
<sequence length="756" mass="79272">MYVRRGQSLIRVASGALPRHSARNLGHGRRARSEAGALKARGKGGLKHGRGVLRRIAAQRERRKGPAPGKALLRKGKQGKTHRDGGEQAAADFKASLKEMDEAAMRVVAAQTTLREGGKPALRFLDEDPPPLSCLTGMGPASGSCLAGSCVEPDEDEVLSPRVAAGDPPPPLPRPPGHGTEPGRLKEEGVEGSDQHPSDCSSGGLPEASSDGDSACASSRGQLGLRGSECCPNGSMAGNTSHSSGELDEVAFPGSKHSRAAPSTSTRPHVHPLMACSPVVVVGPSTPAATIGGWKSVRALEAVNGTQPAGWTGLTFWSPAALQQGGFVCPVGLMPPAAVSTTKSNNKEGGNSPRRTENSEGAAATVSKTSAGTAKIEGGMVEGRDSGDRQSQDIISGPVDGPESEADSISGSTQNAVPSTSHDCNSNSTYGYKRVGDNMLVRCTDGGGESVTAGRGAGERSERTCRTPCSSSDYGTPQKMTKKRSRTSTPGVEASVSYKRVGNNTLVRYAEFTGSLLGKAETKVLEGRKCVGEADDVAVAGSKPGAGVSKQQAFNCSAKEVIASDSAQHSANRQKGLSAPRGRQELCRQFMRFGSCALAQSGRCRLVHDPDKVAVCVAWLRGQRGLPGCDKAKCPLQHKYRPELMPVCMHFWKGVCYHDPCPYLHSRVDPKAPVCPDFVRGYCPLGASCTKKHFTPRMVEQFEKDQQNAQGGADIWGSFLEWAQQGLGSELAGDQGEFLQLDGQQGAKTVTAGTPT</sequence>
<accession>A0A8S1J7H4</accession>
<evidence type="ECO:0000313" key="5">
    <source>
        <dbReference type="Proteomes" id="UP000708148"/>
    </source>
</evidence>
<dbReference type="GO" id="GO:0005634">
    <property type="term" value="C:nucleus"/>
    <property type="evidence" value="ECO:0007669"/>
    <property type="project" value="TreeGrafter"/>
</dbReference>
<feature type="zinc finger region" description="C3H1-type" evidence="1">
    <location>
        <begin position="581"/>
        <end position="611"/>
    </location>
</feature>
<reference evidence="4" key="1">
    <citation type="submission" date="2020-12" db="EMBL/GenBank/DDBJ databases">
        <authorList>
            <person name="Iha C."/>
        </authorList>
    </citation>
    <scope>NUCLEOTIDE SEQUENCE</scope>
</reference>
<keyword evidence="1" id="KW-0479">Metal-binding</keyword>
<dbReference type="Gene3D" id="4.10.1000.10">
    <property type="entry name" value="Zinc finger, CCCH-type"/>
    <property type="match status" value="2"/>
</dbReference>
<feature type="compositionally biased region" description="Basic and acidic residues" evidence="2">
    <location>
        <begin position="382"/>
        <end position="391"/>
    </location>
</feature>
<dbReference type="SMART" id="SM00356">
    <property type="entry name" value="ZnF_C3H1"/>
    <property type="match status" value="3"/>
</dbReference>
<comment type="caution">
    <text evidence="4">The sequence shown here is derived from an EMBL/GenBank/DDBJ whole genome shotgun (WGS) entry which is preliminary data.</text>
</comment>
<evidence type="ECO:0000256" key="2">
    <source>
        <dbReference type="SAM" id="MobiDB-lite"/>
    </source>
</evidence>
<feature type="compositionally biased region" description="Basic and acidic residues" evidence="2">
    <location>
        <begin position="181"/>
        <end position="197"/>
    </location>
</feature>
<dbReference type="PANTHER" id="PTHR46156">
    <property type="entry name" value="CCCH ZINGC FINGER"/>
    <property type="match status" value="1"/>
</dbReference>
<keyword evidence="1" id="KW-0863">Zinc-finger</keyword>
<feature type="compositionally biased region" description="Polar residues" evidence="2">
    <location>
        <begin position="467"/>
        <end position="479"/>
    </location>
</feature>
<evidence type="ECO:0000256" key="1">
    <source>
        <dbReference type="PROSITE-ProRule" id="PRU00723"/>
    </source>
</evidence>
<dbReference type="GO" id="GO:0008270">
    <property type="term" value="F:zinc ion binding"/>
    <property type="evidence" value="ECO:0007669"/>
    <property type="project" value="UniProtKB-KW"/>
</dbReference>
<feature type="compositionally biased region" description="Polar residues" evidence="2">
    <location>
        <begin position="339"/>
        <end position="349"/>
    </location>
</feature>
<feature type="region of interest" description="Disordered" evidence="2">
    <location>
        <begin position="449"/>
        <end position="491"/>
    </location>
</feature>
<proteinExistence type="predicted"/>
<organism evidence="4 5">
    <name type="scientific">Ostreobium quekettii</name>
    <dbReference type="NCBI Taxonomy" id="121088"/>
    <lineage>
        <taxon>Eukaryota</taxon>
        <taxon>Viridiplantae</taxon>
        <taxon>Chlorophyta</taxon>
        <taxon>core chlorophytes</taxon>
        <taxon>Ulvophyceae</taxon>
        <taxon>TCBD clade</taxon>
        <taxon>Bryopsidales</taxon>
        <taxon>Ostreobineae</taxon>
        <taxon>Ostreobiaceae</taxon>
        <taxon>Ostreobium</taxon>
    </lineage>
</organism>
<feature type="compositionally biased region" description="Low complexity" evidence="2">
    <location>
        <begin position="208"/>
        <end position="219"/>
    </location>
</feature>
<feature type="compositionally biased region" description="Basic residues" evidence="2">
    <location>
        <begin position="20"/>
        <end position="30"/>
    </location>
</feature>
<name>A0A8S1J7H4_9CHLO</name>
<feature type="zinc finger region" description="C3H1-type" evidence="1">
    <location>
        <begin position="669"/>
        <end position="696"/>
    </location>
</feature>
<dbReference type="OrthoDB" id="3247158at2759"/>
<evidence type="ECO:0000259" key="3">
    <source>
        <dbReference type="PROSITE" id="PS50103"/>
    </source>
</evidence>
<dbReference type="InterPro" id="IPR000571">
    <property type="entry name" value="Znf_CCCH"/>
</dbReference>
<feature type="region of interest" description="Disordered" evidence="2">
    <location>
        <begin position="235"/>
        <end position="269"/>
    </location>
</feature>
<feature type="domain" description="C3H1-type" evidence="3">
    <location>
        <begin position="581"/>
        <end position="611"/>
    </location>
</feature>
<protein>
    <recommendedName>
        <fullName evidence="3">C3H1-type domain-containing protein</fullName>
    </recommendedName>
</protein>
<feature type="compositionally biased region" description="Pro residues" evidence="2">
    <location>
        <begin position="167"/>
        <end position="176"/>
    </location>
</feature>
<feature type="region of interest" description="Disordered" evidence="2">
    <location>
        <begin position="339"/>
        <end position="428"/>
    </location>
</feature>
<keyword evidence="5" id="KW-1185">Reference proteome</keyword>